<evidence type="ECO:0000256" key="2">
    <source>
        <dbReference type="ARBA" id="ARBA00022475"/>
    </source>
</evidence>
<dbReference type="AlphaFoldDB" id="A0A132B7V9"/>
<dbReference type="InterPro" id="IPR046530">
    <property type="entry name" value="BIM1-like_dom"/>
</dbReference>
<comment type="subcellular location">
    <subcellularLocation>
        <location evidence="1">Cell membrane</location>
        <topology evidence="1">Lipid-anchor</topology>
        <topology evidence="1">GPI-anchor</topology>
    </subcellularLocation>
</comment>
<evidence type="ECO:0000256" key="3">
    <source>
        <dbReference type="ARBA" id="ARBA00022622"/>
    </source>
</evidence>
<dbReference type="InterPro" id="IPR046936">
    <property type="entry name" value="BIM1-like"/>
</dbReference>
<keyword evidence="7" id="KW-0449">Lipoprotein</keyword>
<name>A0A132B7V9_MOLSC</name>
<protein>
    <recommendedName>
        <fullName evidence="9">Copper acquisition factor BIM1-like domain-containing protein</fullName>
    </recommendedName>
</protein>
<evidence type="ECO:0000256" key="5">
    <source>
        <dbReference type="ARBA" id="ARBA00023136"/>
    </source>
</evidence>
<sequence>MLRLTKVSLFATIWAVSTAAHTVITYPGWRGNNLVLNETFLYGMQWSYPCGGLPATTNRTKWPITGGGIAVQPGWFTGHASALFYINLGLGTAGPQGGPPNESFPMLPPFQIDGPSDNPYPGTFCLPQVPLPANVTVNVGDEATIQVIETAIHGGALYNCADIIFAEESDVTPLTVDTCFNGSTITFKDPFAAEASPTTAPANSSSTCAISTSVISATCPTQTACPQCNGDSSLKEGLGVGFPLGVLALGVLGL</sequence>
<evidence type="ECO:0000259" key="9">
    <source>
        <dbReference type="Pfam" id="PF20238"/>
    </source>
</evidence>
<evidence type="ECO:0000313" key="11">
    <source>
        <dbReference type="Proteomes" id="UP000070700"/>
    </source>
</evidence>
<feature type="signal peptide" evidence="8">
    <location>
        <begin position="1"/>
        <end position="19"/>
    </location>
</feature>
<keyword evidence="5" id="KW-0472">Membrane</keyword>
<dbReference type="GO" id="GO:0098552">
    <property type="term" value="C:side of membrane"/>
    <property type="evidence" value="ECO:0007669"/>
    <property type="project" value="UniProtKB-KW"/>
</dbReference>
<evidence type="ECO:0000256" key="7">
    <source>
        <dbReference type="ARBA" id="ARBA00023288"/>
    </source>
</evidence>
<accession>A0A132B7V9</accession>
<dbReference type="PANTHER" id="PTHR34992:SF10">
    <property type="entry name" value="COPPER ACQUISITION FACTOR BIM1-LIKE DOMAIN-CONTAINING PROTEIN"/>
    <property type="match status" value="1"/>
</dbReference>
<dbReference type="RefSeq" id="XP_018062122.1">
    <property type="nucleotide sequence ID" value="XM_018220836.1"/>
</dbReference>
<keyword evidence="2" id="KW-1003">Cell membrane</keyword>
<dbReference type="InParanoid" id="A0A132B7V9"/>
<evidence type="ECO:0000256" key="4">
    <source>
        <dbReference type="ARBA" id="ARBA00022729"/>
    </source>
</evidence>
<dbReference type="Pfam" id="PF20238">
    <property type="entry name" value="BIM1-like_dom"/>
    <property type="match status" value="1"/>
</dbReference>
<dbReference type="OrthoDB" id="5329488at2759"/>
<dbReference type="KEGG" id="psco:LY89DRAFT_742540"/>
<keyword evidence="6" id="KW-0325">Glycoprotein</keyword>
<dbReference type="CDD" id="cd21176">
    <property type="entry name" value="LPMO_auxiliary-like"/>
    <property type="match status" value="1"/>
</dbReference>
<dbReference type="Proteomes" id="UP000070700">
    <property type="component" value="Unassembled WGS sequence"/>
</dbReference>
<keyword evidence="3" id="KW-0336">GPI-anchor</keyword>
<dbReference type="PANTHER" id="PTHR34992">
    <property type="entry name" value="HYPHAL ANASTAMOSIS-7 PROTEIN"/>
    <property type="match status" value="1"/>
</dbReference>
<evidence type="ECO:0000313" key="10">
    <source>
        <dbReference type="EMBL" id="KUJ07767.1"/>
    </source>
</evidence>
<feature type="chain" id="PRO_5007287952" description="Copper acquisition factor BIM1-like domain-containing protein" evidence="8">
    <location>
        <begin position="20"/>
        <end position="254"/>
    </location>
</feature>
<evidence type="ECO:0000256" key="1">
    <source>
        <dbReference type="ARBA" id="ARBA00004609"/>
    </source>
</evidence>
<reference evidence="10 11" key="1">
    <citation type="submission" date="2015-10" db="EMBL/GenBank/DDBJ databases">
        <title>Full genome of DAOMC 229536 Phialocephala scopiformis, a fungal endophyte of spruce producing the potent anti-insectan compound rugulosin.</title>
        <authorList>
            <consortium name="DOE Joint Genome Institute"/>
            <person name="Walker A.K."/>
            <person name="Frasz S.L."/>
            <person name="Seifert K.A."/>
            <person name="Miller J.D."/>
            <person name="Mondo S.J."/>
            <person name="Labutti K."/>
            <person name="Lipzen A."/>
            <person name="Dockter R."/>
            <person name="Kennedy M."/>
            <person name="Grigoriev I.V."/>
            <person name="Spatafora J.W."/>
        </authorList>
    </citation>
    <scope>NUCLEOTIDE SEQUENCE [LARGE SCALE GENOMIC DNA]</scope>
    <source>
        <strain evidence="10 11">CBS 120377</strain>
    </source>
</reference>
<dbReference type="GO" id="GO:0005886">
    <property type="term" value="C:plasma membrane"/>
    <property type="evidence" value="ECO:0007669"/>
    <property type="project" value="UniProtKB-SubCell"/>
</dbReference>
<proteinExistence type="predicted"/>
<dbReference type="GeneID" id="28830562"/>
<feature type="domain" description="Copper acquisition factor BIM1-like" evidence="9">
    <location>
        <begin position="20"/>
        <end position="183"/>
    </location>
</feature>
<keyword evidence="11" id="KW-1185">Reference proteome</keyword>
<gene>
    <name evidence="10" type="ORF">LY89DRAFT_742540</name>
</gene>
<evidence type="ECO:0000256" key="6">
    <source>
        <dbReference type="ARBA" id="ARBA00023180"/>
    </source>
</evidence>
<evidence type="ECO:0000256" key="8">
    <source>
        <dbReference type="SAM" id="SignalP"/>
    </source>
</evidence>
<organism evidence="10 11">
    <name type="scientific">Mollisia scopiformis</name>
    <name type="common">Conifer needle endophyte fungus</name>
    <name type="synonym">Phialocephala scopiformis</name>
    <dbReference type="NCBI Taxonomy" id="149040"/>
    <lineage>
        <taxon>Eukaryota</taxon>
        <taxon>Fungi</taxon>
        <taxon>Dikarya</taxon>
        <taxon>Ascomycota</taxon>
        <taxon>Pezizomycotina</taxon>
        <taxon>Leotiomycetes</taxon>
        <taxon>Helotiales</taxon>
        <taxon>Mollisiaceae</taxon>
        <taxon>Mollisia</taxon>
    </lineage>
</organism>
<keyword evidence="4 8" id="KW-0732">Signal</keyword>
<dbReference type="EMBL" id="KQ947438">
    <property type="protein sequence ID" value="KUJ07767.1"/>
    <property type="molecule type" value="Genomic_DNA"/>
</dbReference>